<dbReference type="EMBL" id="JAPUUL010001399">
    <property type="protein sequence ID" value="KAJ8127511.1"/>
    <property type="molecule type" value="Genomic_DNA"/>
</dbReference>
<reference evidence="1" key="1">
    <citation type="submission" date="2022-12" db="EMBL/GenBank/DDBJ databases">
        <title>Genome Sequence of Lasiodiplodia mahajangana.</title>
        <authorList>
            <person name="Buettner E."/>
        </authorList>
    </citation>
    <scope>NUCLEOTIDE SEQUENCE</scope>
    <source>
        <strain evidence="1">VT137</strain>
    </source>
</reference>
<keyword evidence="2" id="KW-1185">Reference proteome</keyword>
<evidence type="ECO:0000313" key="1">
    <source>
        <dbReference type="EMBL" id="KAJ8127511.1"/>
    </source>
</evidence>
<protein>
    <submittedName>
        <fullName evidence="1">Uncharacterized protein</fullName>
    </submittedName>
</protein>
<sequence length="175" mass="19911">MKELAAMSQEINESFTSDSSALVSEIESQLSVYDQSADQKKRIEDLQARIHAGRDKVQALSRRVDLVHERIEGWEKADKEWQERTRKRLKTIWIIISVVAFILTFFFLGAQYAPSTTGANELAELASGMQDEPAMMNNLVKNNSKSAAAMADEVREELARRRGHEPEVLRVFDEL</sequence>
<gene>
    <name evidence="1" type="ORF">O1611_g6125</name>
</gene>
<comment type="caution">
    <text evidence="1">The sequence shown here is derived from an EMBL/GenBank/DDBJ whole genome shotgun (WGS) entry which is preliminary data.</text>
</comment>
<name>A0ACC2JJ94_9PEZI</name>
<organism evidence="1 2">
    <name type="scientific">Lasiodiplodia mahajangana</name>
    <dbReference type="NCBI Taxonomy" id="1108764"/>
    <lineage>
        <taxon>Eukaryota</taxon>
        <taxon>Fungi</taxon>
        <taxon>Dikarya</taxon>
        <taxon>Ascomycota</taxon>
        <taxon>Pezizomycotina</taxon>
        <taxon>Dothideomycetes</taxon>
        <taxon>Dothideomycetes incertae sedis</taxon>
        <taxon>Botryosphaeriales</taxon>
        <taxon>Botryosphaeriaceae</taxon>
        <taxon>Lasiodiplodia</taxon>
    </lineage>
</organism>
<proteinExistence type="predicted"/>
<evidence type="ECO:0000313" key="2">
    <source>
        <dbReference type="Proteomes" id="UP001153332"/>
    </source>
</evidence>
<accession>A0ACC2JJ94</accession>
<dbReference type="Proteomes" id="UP001153332">
    <property type="component" value="Unassembled WGS sequence"/>
</dbReference>